<evidence type="ECO:0007829" key="7">
    <source>
        <dbReference type="PeptideAtlas" id="A0ABK0M6D7"/>
    </source>
</evidence>
<dbReference type="SUPFAM" id="SSF51905">
    <property type="entry name" value="FAD/NAD(P)-binding domain"/>
    <property type="match status" value="1"/>
</dbReference>
<name>A0ABK0M6D7_RAT</name>
<evidence type="ECO:0000256" key="3">
    <source>
        <dbReference type="SAM" id="SignalP"/>
    </source>
</evidence>
<accession>A0ABK0M6D7</accession>
<proteinExistence type="evidence at protein level"/>
<keyword evidence="6" id="KW-1185">Reference proteome</keyword>
<organism evidence="5 6">
    <name type="scientific">Rattus norvegicus</name>
    <name type="common">Rat</name>
    <dbReference type="NCBI Taxonomy" id="10116"/>
    <lineage>
        <taxon>Eukaryota</taxon>
        <taxon>Metazoa</taxon>
        <taxon>Chordata</taxon>
        <taxon>Craniata</taxon>
        <taxon>Vertebrata</taxon>
        <taxon>Euteleostomi</taxon>
        <taxon>Mammalia</taxon>
        <taxon>Eutheria</taxon>
        <taxon>Euarchontoglires</taxon>
        <taxon>Glires</taxon>
        <taxon>Rodentia</taxon>
        <taxon>Myomorpha</taxon>
        <taxon>Muroidea</taxon>
        <taxon>Muridae</taxon>
        <taxon>Murinae</taxon>
        <taxon>Rattus</taxon>
    </lineage>
</organism>
<dbReference type="Pfam" id="PF01593">
    <property type="entry name" value="Amino_oxidase"/>
    <property type="match status" value="1"/>
</dbReference>
<dbReference type="GeneTree" id="ENSGT00390000016052"/>
<dbReference type="Pfam" id="PF13450">
    <property type="entry name" value="NAD_binding_8"/>
    <property type="match status" value="1"/>
</dbReference>
<keyword evidence="7" id="KW-1267">Proteomics identification</keyword>
<reference evidence="5" key="3">
    <citation type="submission" date="2025-09" db="UniProtKB">
        <authorList>
            <consortium name="Ensembl"/>
        </authorList>
    </citation>
    <scope>IDENTIFICATION</scope>
    <source>
        <strain evidence="5">Brown Norway</strain>
    </source>
</reference>
<feature type="domain" description="Amine oxidase" evidence="4">
    <location>
        <begin position="100"/>
        <end position="169"/>
    </location>
</feature>
<reference evidence="5" key="1">
    <citation type="submission" date="2024-01" db="EMBL/GenBank/DDBJ databases">
        <title>GRCr8: a new rat reference genome assembly contstructed from accurate long reads and long range scaffolding.</title>
        <authorList>
            <person name="Doris P.A."/>
            <person name="Kalbfleisch T."/>
            <person name="Li K."/>
            <person name="Howe K."/>
            <person name="Wood J."/>
        </authorList>
    </citation>
    <scope>NUCLEOTIDE SEQUENCE [LARGE SCALE GENOMIC DNA]</scope>
    <source>
        <strain evidence="5">Brown Norway</strain>
    </source>
</reference>
<dbReference type="InterPro" id="IPR002937">
    <property type="entry name" value="Amino_oxidase"/>
</dbReference>
<dbReference type="Ensembl" id="ENSRNOT00000170053.1">
    <property type="protein sequence ID" value="ENSRNOP00000111343.1"/>
    <property type="gene ID" value="ENSRNOG00000020705.7"/>
</dbReference>
<evidence type="ECO:0000313" key="6">
    <source>
        <dbReference type="Proteomes" id="UP000002494"/>
    </source>
</evidence>
<dbReference type="Proteomes" id="UP000002494">
    <property type="component" value="Chromosome 1"/>
</dbReference>
<dbReference type="InterPro" id="IPR040174">
    <property type="entry name" value="RNLS"/>
</dbReference>
<evidence type="ECO:0000259" key="4">
    <source>
        <dbReference type="Pfam" id="PF01593"/>
    </source>
</evidence>
<dbReference type="RGD" id="1309804">
    <property type="gene designation" value="Rnls"/>
</dbReference>
<reference evidence="5" key="2">
    <citation type="submission" date="2025-08" db="UniProtKB">
        <authorList>
            <consortium name="Ensembl"/>
        </authorList>
    </citation>
    <scope>IDENTIFICATION</scope>
    <source>
        <strain evidence="5">Brown Norway</strain>
    </source>
</reference>
<dbReference type="PANTHER" id="PTHR23357:SF1">
    <property type="entry name" value="RENALASE"/>
    <property type="match status" value="1"/>
</dbReference>
<feature type="chain" id="PRO_5045861245" evidence="3">
    <location>
        <begin position="18"/>
        <end position="304"/>
    </location>
</feature>
<evidence type="ECO:0000256" key="1">
    <source>
        <dbReference type="ARBA" id="ARBA00022630"/>
    </source>
</evidence>
<dbReference type="InterPro" id="IPR036188">
    <property type="entry name" value="FAD/NAD-bd_sf"/>
</dbReference>
<evidence type="ECO:0000256" key="2">
    <source>
        <dbReference type="ARBA" id="ARBA00022827"/>
    </source>
</evidence>
<keyword evidence="3" id="KW-0732">Signal</keyword>
<dbReference type="PANTHER" id="PTHR23357">
    <property type="entry name" value="RENALASE"/>
    <property type="match status" value="1"/>
</dbReference>
<gene>
    <name evidence="5" type="primary">Rnls</name>
</gene>
<keyword evidence="1" id="KW-0285">Flavoprotein</keyword>
<dbReference type="Gene3D" id="3.90.660.10">
    <property type="match status" value="2"/>
</dbReference>
<evidence type="ECO:0000313" key="5">
    <source>
        <dbReference type="Ensembl" id="ENSRNOP00000111343.1"/>
    </source>
</evidence>
<protein>
    <submittedName>
        <fullName evidence="5">Renalase, FAD-dependent amine oxidase</fullName>
    </submittedName>
</protein>
<feature type="signal peptide" evidence="3">
    <location>
        <begin position="1"/>
        <end position="17"/>
    </location>
</feature>
<keyword evidence="2" id="KW-0274">FAD</keyword>
<sequence length="304" mass="34214">MFRVLVVGAGLTGSLCAALLRKEITAPLYLALWDKAGDIGGRMTTANSPHNPRCTADLGAQYITCTPHYAKKHQNFYEELLAHGILEPLTSPIKGMEVKEGESNFVAPHGVSSIIKYYLKESGAEVFLRQCVTQINLRDNKWEVSEDTGSTQQFDLVILTMPAPQILGLQGDIVNLISERQRQQLASVSYSSRYALGLFYEAGMKIDVPWAGQYITSNPCIRFISIDSKKRNTGYKLSCQQSRPDDSSSQPFPGVWRGWIHSLQLRWLRCLCPECRGSFKELYLVSVFLFSTVTLRFLFSQSYY</sequence>